<gene>
    <name evidence="1" type="ORF">Gferi_20980</name>
</gene>
<name>A0A1D8GLL6_9FIRM</name>
<dbReference type="EMBL" id="CP017269">
    <property type="protein sequence ID" value="AOT71789.1"/>
    <property type="molecule type" value="Genomic_DNA"/>
</dbReference>
<dbReference type="Proteomes" id="UP000095743">
    <property type="component" value="Chromosome"/>
</dbReference>
<protein>
    <recommendedName>
        <fullName evidence="3">GIY-YIG domain-containing protein</fullName>
    </recommendedName>
</protein>
<proteinExistence type="predicted"/>
<keyword evidence="2" id="KW-1185">Reference proteome</keyword>
<sequence length="237" mass="27789">MDDKTIIHFGLTMSLRTRGYKLTRENYAIISNKSTHGKNMIYIQALKRNDEKLIKAYSEIYADKEGLIYRDDWCKKHLIEVVQNFDLNMNFFERLDHVKFEDEVAQFLKKARFFEITDLSEYSCPGYYVMILDKYCQLYVGTTGDIKNRIRQHWAGGKLKFDRLICGQITKSKLSIDSFRALDTTRILVYPTDDIYCKEDEFINCFSNEFVCNRIGGVNMEFGVLSASANMKTRDLE</sequence>
<organism evidence="1 2">
    <name type="scientific">Geosporobacter ferrireducens</name>
    <dbReference type="NCBI Taxonomy" id="1424294"/>
    <lineage>
        <taxon>Bacteria</taxon>
        <taxon>Bacillati</taxon>
        <taxon>Bacillota</taxon>
        <taxon>Clostridia</taxon>
        <taxon>Peptostreptococcales</taxon>
        <taxon>Thermotaleaceae</taxon>
        <taxon>Geosporobacter</taxon>
    </lineage>
</organism>
<dbReference type="KEGG" id="gfe:Gferi_20980"/>
<evidence type="ECO:0000313" key="1">
    <source>
        <dbReference type="EMBL" id="AOT71789.1"/>
    </source>
</evidence>
<accession>A0A1D8GLL6</accession>
<dbReference type="RefSeq" id="WP_069979984.1">
    <property type="nucleotide sequence ID" value="NZ_CP017269.1"/>
</dbReference>
<dbReference type="STRING" id="1424294.Gferi_20980"/>
<dbReference type="AlphaFoldDB" id="A0A1D8GLL6"/>
<dbReference type="OrthoDB" id="2084762at2"/>
<evidence type="ECO:0000313" key="2">
    <source>
        <dbReference type="Proteomes" id="UP000095743"/>
    </source>
</evidence>
<evidence type="ECO:0008006" key="3">
    <source>
        <dbReference type="Google" id="ProtNLM"/>
    </source>
</evidence>
<reference evidence="1 2" key="1">
    <citation type="submission" date="2016-09" db="EMBL/GenBank/DDBJ databases">
        <title>Genomic analysis reveals versatility of anaerobic energy metabolism of Geosporobacter ferrireducens IRF9 of phylum Firmicutes.</title>
        <authorList>
            <person name="Kim S.-J."/>
        </authorList>
    </citation>
    <scope>NUCLEOTIDE SEQUENCE [LARGE SCALE GENOMIC DNA]</scope>
    <source>
        <strain evidence="1 2">IRF9</strain>
    </source>
</reference>